<evidence type="ECO:0000256" key="1">
    <source>
        <dbReference type="ARBA" id="ARBA00010928"/>
    </source>
</evidence>
<evidence type="ECO:0000313" key="6">
    <source>
        <dbReference type="Proteomes" id="UP000270342"/>
    </source>
</evidence>
<keyword evidence="2" id="KW-0560">Oxidoreductase</keyword>
<dbReference type="PANTHER" id="PTHR22604:SF105">
    <property type="entry name" value="TRANS-1,2-DIHYDROBENZENE-1,2-DIOL DEHYDROGENASE"/>
    <property type="match status" value="1"/>
</dbReference>
<dbReference type="InterPro" id="IPR036291">
    <property type="entry name" value="NAD(P)-bd_dom_sf"/>
</dbReference>
<evidence type="ECO:0000313" key="5">
    <source>
        <dbReference type="EMBL" id="RKP56645.1"/>
    </source>
</evidence>
<evidence type="ECO:0000256" key="2">
    <source>
        <dbReference type="ARBA" id="ARBA00023002"/>
    </source>
</evidence>
<feature type="domain" description="GFO/IDH/MocA-like oxidoreductase" evidence="4">
    <location>
        <begin position="133"/>
        <end position="248"/>
    </location>
</feature>
<comment type="caution">
    <text evidence="5">The sequence shown here is derived from an EMBL/GenBank/DDBJ whole genome shotgun (WGS) entry which is preliminary data.</text>
</comment>
<gene>
    <name evidence="5" type="ORF">D7S86_09840</name>
</gene>
<dbReference type="RefSeq" id="WP_121085844.1">
    <property type="nucleotide sequence ID" value="NZ_RBZU01000003.1"/>
</dbReference>
<dbReference type="AlphaFoldDB" id="A0A494Y1K0"/>
<dbReference type="GO" id="GO:0000166">
    <property type="term" value="F:nucleotide binding"/>
    <property type="evidence" value="ECO:0007669"/>
    <property type="project" value="InterPro"/>
</dbReference>
<organism evidence="5 6">
    <name type="scientific">Pararobbsia silviterrae</name>
    <dbReference type="NCBI Taxonomy" id="1792498"/>
    <lineage>
        <taxon>Bacteria</taxon>
        <taxon>Pseudomonadati</taxon>
        <taxon>Pseudomonadota</taxon>
        <taxon>Betaproteobacteria</taxon>
        <taxon>Burkholderiales</taxon>
        <taxon>Burkholderiaceae</taxon>
        <taxon>Pararobbsia</taxon>
    </lineage>
</organism>
<keyword evidence="6" id="KW-1185">Reference proteome</keyword>
<dbReference type="InterPro" id="IPR055170">
    <property type="entry name" value="GFO_IDH_MocA-like_dom"/>
</dbReference>
<name>A0A494Y1K0_9BURK</name>
<evidence type="ECO:0000259" key="3">
    <source>
        <dbReference type="Pfam" id="PF01408"/>
    </source>
</evidence>
<protein>
    <submittedName>
        <fullName evidence="5">Gfo/Idh/MocA family oxidoreductase</fullName>
    </submittedName>
</protein>
<evidence type="ECO:0000259" key="4">
    <source>
        <dbReference type="Pfam" id="PF22725"/>
    </source>
</evidence>
<dbReference type="InterPro" id="IPR050984">
    <property type="entry name" value="Gfo/Idh/MocA_domain"/>
</dbReference>
<dbReference type="Proteomes" id="UP000270342">
    <property type="component" value="Unassembled WGS sequence"/>
</dbReference>
<dbReference type="GO" id="GO:0016491">
    <property type="term" value="F:oxidoreductase activity"/>
    <property type="evidence" value="ECO:0007669"/>
    <property type="project" value="UniProtKB-KW"/>
</dbReference>
<dbReference type="SUPFAM" id="SSF51735">
    <property type="entry name" value="NAD(P)-binding Rossmann-fold domains"/>
    <property type="match status" value="1"/>
</dbReference>
<accession>A0A494Y1K0</accession>
<feature type="domain" description="Gfo/Idh/MocA-like oxidoreductase N-terminal" evidence="3">
    <location>
        <begin position="5"/>
        <end position="121"/>
    </location>
</feature>
<dbReference type="Gene3D" id="3.30.360.10">
    <property type="entry name" value="Dihydrodipicolinate Reductase, domain 2"/>
    <property type="match status" value="1"/>
</dbReference>
<dbReference type="OrthoDB" id="9801953at2"/>
<dbReference type="Pfam" id="PF01408">
    <property type="entry name" value="GFO_IDH_MocA"/>
    <property type="match status" value="1"/>
</dbReference>
<dbReference type="PANTHER" id="PTHR22604">
    <property type="entry name" value="OXIDOREDUCTASES"/>
    <property type="match status" value="1"/>
</dbReference>
<comment type="similarity">
    <text evidence="1">Belongs to the Gfo/Idh/MocA family.</text>
</comment>
<proteinExistence type="inferred from homology"/>
<reference evidence="5 6" key="1">
    <citation type="submission" date="2018-10" db="EMBL/GenBank/DDBJ databases">
        <title>Robbsia sp. DHC34, isolated from soil.</title>
        <authorList>
            <person name="Gao Z.-H."/>
            <person name="Qiu L.-H."/>
        </authorList>
    </citation>
    <scope>NUCLEOTIDE SEQUENCE [LARGE SCALE GENOMIC DNA]</scope>
    <source>
        <strain evidence="5 6">DHC34</strain>
    </source>
</reference>
<dbReference type="SUPFAM" id="SSF55347">
    <property type="entry name" value="Glyceraldehyde-3-phosphate dehydrogenase-like, C-terminal domain"/>
    <property type="match status" value="1"/>
</dbReference>
<sequence length="326" mass="35098">MTRTIRWGILGPGRIAEQFAQGIQASSDAELLAIGSRSIDNAHRFADRFGVARRYGSYAELVADADIDVIYIAVPHPQHVSAALLCLDAGKAVLCEKPFTVNLGEAERVVAKARDARVFLMEALWTRFIPAVVHAKALIDSGAIGTPKMVQADFGAVFNVDDTHRVMDPALAGGALLDIGIYPISIATFFLGPVEDVQASASIGHTGVDEQVAVSMRHRDGGISLSGATILARSPFDAVVTGTTGRIRLNGELCRPRSLTLTRGDTDEHIDLPYEGNGYQFQADHVNACLRAGRLESALLPLDHSLATMKVLDQARARIGLRYPFE</sequence>
<dbReference type="Pfam" id="PF22725">
    <property type="entry name" value="GFO_IDH_MocA_C3"/>
    <property type="match status" value="1"/>
</dbReference>
<dbReference type="EMBL" id="RBZU01000003">
    <property type="protein sequence ID" value="RKP56645.1"/>
    <property type="molecule type" value="Genomic_DNA"/>
</dbReference>
<dbReference type="InterPro" id="IPR000683">
    <property type="entry name" value="Gfo/Idh/MocA-like_OxRdtase_N"/>
</dbReference>
<dbReference type="Gene3D" id="3.40.50.720">
    <property type="entry name" value="NAD(P)-binding Rossmann-like Domain"/>
    <property type="match status" value="1"/>
</dbReference>